<sequence>MKKLITLTRLKTNFLKNWGYWLSFLLPLLIFLTYFLTKGFDFLTVDLGQQYIDFLAHFKRYLFSDPGKLIYSFSNGLGGSMIATVAYYLTSPFNLLLIFSPNLPIAVLVVISLKIATAGLSSFYYWRHKFNLSQIATLAAAASYSLCGFAVANYLNLMWLDSVILLPILLKQLDNLLTKKSDKLILITFLAWFTNFYTGYMILLFGCLYFIKELCLSSNTAKIELIKKYLWKSILGSFLASFILWPTFLELLAGKASTGAKWSLNFQFPLSQELSKLLPGAYNYSEMEAGMPNIFISSSLFLLAIAYFLNKNILWKKRLADGLLSLIMILSLSFTPLVLVWHMGQFPIWYPGRFSFILSFLLIDLALTCLKNSISLLNKFVLVGLAAGLEAYWLCIHNSFSFINEQTLILAGLFLALSLLYICFIHQNIRFDTSFLAISVLIEISANLILSLNNITYQNNRDYENFSNNMVQISSQLPKNSFFRVEKNFYRSDNDPFTANYYGISIFNSVSDQKTLTLLSQLGYLHNSNSVTNNGGSPISDAILGIKYYIEPNYAHDQIKANQQMRFDNLNNRVDLINYPVEKEYPQLLLLKNNFALPLIFLDNNDFKKVHFISDNPLYNQQLLLQKMIGTSADFIDYSYLPKPKTQNALAVNTSSLEFQKSPKVNNAKIIFELTIKDYNDYYLQLPMGISPKNANLIINGRSINLDIRDDQSRLINIINHKKGEKVSIVFEMLNNELNLNELKLWKIDTNKLAKSLIKFNQKQPSFKQTSAFTLKANFKTTTEKTLASTVPYSKNWLIFDNGKLISSKLIFNAFLGGKLDKGQHQLLLVYLPINLIIGLFLSLISLLLIKLHKD</sequence>
<dbReference type="Pfam" id="PF09586">
    <property type="entry name" value="YfhO"/>
    <property type="match status" value="1"/>
</dbReference>
<gene>
    <name evidence="2" type="ORF">BN53_06730</name>
</gene>
<dbReference type="Proteomes" id="UP000009311">
    <property type="component" value="Unassembled WGS sequence"/>
</dbReference>
<feature type="transmembrane region" description="Helical" evidence="1">
    <location>
        <begin position="229"/>
        <end position="248"/>
    </location>
</feature>
<feature type="transmembrane region" description="Helical" evidence="1">
    <location>
        <begin position="322"/>
        <end position="342"/>
    </location>
</feature>
<feature type="transmembrane region" description="Helical" evidence="1">
    <location>
        <begin position="102"/>
        <end position="126"/>
    </location>
</feature>
<feature type="transmembrane region" description="Helical" evidence="1">
    <location>
        <begin position="436"/>
        <end position="457"/>
    </location>
</feature>
<dbReference type="eggNOG" id="COG4485">
    <property type="taxonomic scope" value="Bacteria"/>
</dbReference>
<evidence type="ECO:0000313" key="2">
    <source>
        <dbReference type="EMBL" id="CCI85777.1"/>
    </source>
</evidence>
<dbReference type="RefSeq" id="WP_009560338.1">
    <property type="nucleotide sequence ID" value="NZ_AYZN01000001.1"/>
</dbReference>
<keyword evidence="3" id="KW-1185">Reference proteome</keyword>
<dbReference type="STRING" id="1423790.BN53_06730"/>
<feature type="transmembrane region" description="Helical" evidence="1">
    <location>
        <begin position="380"/>
        <end position="400"/>
    </location>
</feature>
<keyword evidence="1" id="KW-1133">Transmembrane helix</keyword>
<dbReference type="AlphaFoldDB" id="I7J0K6"/>
<proteinExistence type="predicted"/>
<accession>I7J0K6</accession>
<dbReference type="PANTHER" id="PTHR38454:SF1">
    <property type="entry name" value="INTEGRAL MEMBRANE PROTEIN"/>
    <property type="match status" value="1"/>
</dbReference>
<dbReference type="InterPro" id="IPR018580">
    <property type="entry name" value="Uncharacterised_YfhO"/>
</dbReference>
<evidence type="ECO:0000313" key="3">
    <source>
        <dbReference type="Proteomes" id="UP000009311"/>
    </source>
</evidence>
<keyword evidence="1" id="KW-0472">Membrane</keyword>
<feature type="transmembrane region" description="Helical" evidence="1">
    <location>
        <begin position="20"/>
        <end position="37"/>
    </location>
</feature>
<feature type="transmembrane region" description="Helical" evidence="1">
    <location>
        <begin position="184"/>
        <end position="209"/>
    </location>
</feature>
<dbReference type="PANTHER" id="PTHR38454">
    <property type="entry name" value="INTEGRAL MEMBRANE PROTEIN-RELATED"/>
    <property type="match status" value="1"/>
</dbReference>
<name>I7J0K6_9LACO</name>
<comment type="caution">
    <text evidence="2">The sequence shown here is derived from an EMBL/GenBank/DDBJ whole genome shotgun (WGS) entry which is preliminary data.</text>
</comment>
<feature type="transmembrane region" description="Helical" evidence="1">
    <location>
        <begin position="406"/>
        <end position="424"/>
    </location>
</feature>
<dbReference type="EMBL" id="CAKD01000023">
    <property type="protein sequence ID" value="CCI85777.1"/>
    <property type="molecule type" value="Genomic_DNA"/>
</dbReference>
<reference evidence="2 3" key="1">
    <citation type="submission" date="2012-06" db="EMBL/GenBank/DDBJ databases">
        <title>Draft Genome Sequence of Lactobacillus pasteurii CRBIP 24.76T.</title>
        <authorList>
            <person name="Cousin S."/>
            <person name="Bouchier C."/>
            <person name="Loux V."/>
            <person name="Ma L."/>
            <person name="Creno S."/>
            <person name="Bizet C."/>
            <person name="Clermont D."/>
        </authorList>
    </citation>
    <scope>NUCLEOTIDE SEQUENCE [LARGE SCALE GENOMIC DNA]</scope>
    <source>
        <strain evidence="3">CRBIP 24.76T</strain>
    </source>
</reference>
<protein>
    <submittedName>
        <fullName evidence="2">Bacterial membrane protein</fullName>
    </submittedName>
</protein>
<evidence type="ECO:0000256" key="1">
    <source>
        <dbReference type="SAM" id="Phobius"/>
    </source>
</evidence>
<keyword evidence="1" id="KW-0812">Transmembrane</keyword>
<feature type="transmembrane region" description="Helical" evidence="1">
    <location>
        <begin position="828"/>
        <end position="850"/>
    </location>
</feature>
<organism evidence="2 3">
    <name type="scientific">Lactobacillus pasteurii DSM 23907 = CRBIP 24.76</name>
    <dbReference type="NCBI Taxonomy" id="1423790"/>
    <lineage>
        <taxon>Bacteria</taxon>
        <taxon>Bacillati</taxon>
        <taxon>Bacillota</taxon>
        <taxon>Bacilli</taxon>
        <taxon>Lactobacillales</taxon>
        <taxon>Lactobacillaceae</taxon>
        <taxon>Lactobacillus</taxon>
    </lineage>
</organism>
<feature type="transmembrane region" description="Helical" evidence="1">
    <location>
        <begin position="289"/>
        <end position="310"/>
    </location>
</feature>
<feature type="transmembrane region" description="Helical" evidence="1">
    <location>
        <begin position="138"/>
        <end position="160"/>
    </location>
</feature>